<sequence>MASNSRIRLVFDKDNSTKILIQIVYEISSTNICRQFNLLRSMDESVSQTIYRLTANIERVRIKEIKLNKCHRKEQTEITSNIEKQIIVVELFDNNGQTIDKNQTNKQARLNCRRLSVNGQSYNVEHNAPAIINFHSPEKILTNTITTAFVEIDYGPYKYSLFDWYVTDDVQLENDHIQWIHVHHGTFCIFHDEHVNKFVRLVCLPRNNSLREISYNILANGYASTADAVQTIYSYCPQDYLEYDYRKALLSKEILGYHADIISLQECDTLFYQRELSLVLKQYGYLDDMKIKSSSIRKGAAIFYRTERFTAIGSHNIKIGEYLRDSEHLEYLHCRCSLISEINMHLLERNTVLQRFTWKEALDYGKIIKDFDYKTPIGLSTYSNYAYTIYTSHFRHVIDHIFYDSKTFQFQRSTPMPTRQRATEFTALPSCKVQNDHLAIVIELEIVKS</sequence>
<protein>
    <submittedName>
        <fullName evidence="1">Uncharacterized protein</fullName>
    </submittedName>
</protein>
<comment type="caution">
    <text evidence="1">The sequence shown here is derived from an EMBL/GenBank/DDBJ whole genome shotgun (WGS) entry which is preliminary data.</text>
</comment>
<name>A0A815PGK6_9BILA</name>
<gene>
    <name evidence="1" type="ORF">RFH988_LOCUS36683</name>
</gene>
<accession>A0A815PGK6</accession>
<dbReference type="InterPro" id="IPR050410">
    <property type="entry name" value="CCR4/nocturin_mRNA_transcr"/>
</dbReference>
<dbReference type="InterPro" id="IPR036691">
    <property type="entry name" value="Endo/exonu/phosph_ase_sf"/>
</dbReference>
<evidence type="ECO:0000313" key="2">
    <source>
        <dbReference type="Proteomes" id="UP000663882"/>
    </source>
</evidence>
<dbReference type="Gene3D" id="3.60.10.10">
    <property type="entry name" value="Endonuclease/exonuclease/phosphatase"/>
    <property type="match status" value="1"/>
</dbReference>
<evidence type="ECO:0000313" key="1">
    <source>
        <dbReference type="EMBL" id="CAF1449358.1"/>
    </source>
</evidence>
<reference evidence="1" key="1">
    <citation type="submission" date="2021-02" db="EMBL/GenBank/DDBJ databases">
        <authorList>
            <person name="Nowell W R."/>
        </authorList>
    </citation>
    <scope>NUCLEOTIDE SEQUENCE</scope>
</reference>
<dbReference type="GO" id="GO:0005739">
    <property type="term" value="C:mitochondrion"/>
    <property type="evidence" value="ECO:0007669"/>
    <property type="project" value="TreeGrafter"/>
</dbReference>
<dbReference type="PANTHER" id="PTHR12121:SF37">
    <property type="entry name" value="2',5'-PHOSPHODIESTERASE 12"/>
    <property type="match status" value="1"/>
</dbReference>
<dbReference type="OrthoDB" id="412787at2759"/>
<dbReference type="EMBL" id="CAJNOO010006524">
    <property type="protein sequence ID" value="CAF1449358.1"/>
    <property type="molecule type" value="Genomic_DNA"/>
</dbReference>
<dbReference type="PANTHER" id="PTHR12121">
    <property type="entry name" value="CARBON CATABOLITE REPRESSOR PROTEIN 4"/>
    <property type="match status" value="1"/>
</dbReference>
<dbReference type="Gene3D" id="4.10.60.20">
    <property type="match status" value="1"/>
</dbReference>
<proteinExistence type="predicted"/>
<organism evidence="1 2">
    <name type="scientific">Rotaria sordida</name>
    <dbReference type="NCBI Taxonomy" id="392033"/>
    <lineage>
        <taxon>Eukaryota</taxon>
        <taxon>Metazoa</taxon>
        <taxon>Spiralia</taxon>
        <taxon>Gnathifera</taxon>
        <taxon>Rotifera</taxon>
        <taxon>Eurotatoria</taxon>
        <taxon>Bdelloidea</taxon>
        <taxon>Philodinida</taxon>
        <taxon>Philodinidae</taxon>
        <taxon>Rotaria</taxon>
    </lineage>
</organism>
<dbReference type="GO" id="GO:0000288">
    <property type="term" value="P:nuclear-transcribed mRNA catabolic process, deadenylation-dependent decay"/>
    <property type="evidence" value="ECO:0007669"/>
    <property type="project" value="TreeGrafter"/>
</dbReference>
<dbReference type="SUPFAM" id="SSF56219">
    <property type="entry name" value="DNase I-like"/>
    <property type="match status" value="1"/>
</dbReference>
<dbReference type="Proteomes" id="UP000663882">
    <property type="component" value="Unassembled WGS sequence"/>
</dbReference>
<dbReference type="GO" id="GO:0000175">
    <property type="term" value="F:3'-5'-RNA exonuclease activity"/>
    <property type="evidence" value="ECO:0007669"/>
    <property type="project" value="TreeGrafter"/>
</dbReference>
<dbReference type="AlphaFoldDB" id="A0A815PGK6"/>